<comment type="caution">
    <text evidence="2">The sequence shown here is derived from an EMBL/GenBank/DDBJ whole genome shotgun (WGS) entry which is preliminary data.</text>
</comment>
<name>A0A4R6B5N3_9RHOB</name>
<keyword evidence="1" id="KW-0472">Membrane</keyword>
<dbReference type="EMBL" id="SMZO01000003">
    <property type="protein sequence ID" value="TDL91073.1"/>
    <property type="molecule type" value="Genomic_DNA"/>
</dbReference>
<sequence>MTVLSKYERLECAGIWHPAPDAQRQDVFVSLGKATLVIKDANDTALAHWSLPAVHRINPGERPALYTPGADADELLELDDESMIEAVRIVGRALGKARAHPGRLRRGIFMVSAVALVGLSVWWLPGAVTRHTADLMPGGLRGEIGQRLLRELIPYAGQPCTSRSGTQALTMLHNRLLSEPGWSVVIVPGGPAVAAHLPGRIIMLRKDVIEEQNTPQLAAGLILAEAALATDQDPILALIQSAGLPATFQLLTQGAVSDETLQAYAAKILTEPPAPLPPEALSAQFAELGIPMAPYAAATGQTVGQTVTEKSDPSARPLLSDATWLKLRSICEN</sequence>
<dbReference type="AlphaFoldDB" id="A0A4R6B5N3"/>
<evidence type="ECO:0000313" key="3">
    <source>
        <dbReference type="Proteomes" id="UP000294562"/>
    </source>
</evidence>
<dbReference type="OrthoDB" id="7822309at2"/>
<reference evidence="2 3" key="1">
    <citation type="submission" date="2019-03" db="EMBL/GenBank/DDBJ databases">
        <title>Rhodobacteraceae bacterium SM1902, a new member of the family Rhodobacteraceae isolated from Yantai.</title>
        <authorList>
            <person name="Sun Y."/>
        </authorList>
    </citation>
    <scope>NUCLEOTIDE SEQUENCE [LARGE SCALE GENOMIC DNA]</scope>
    <source>
        <strain evidence="2 3">SM1902</strain>
    </source>
</reference>
<feature type="transmembrane region" description="Helical" evidence="1">
    <location>
        <begin position="107"/>
        <end position="125"/>
    </location>
</feature>
<accession>A0A4R6B5N3</accession>
<evidence type="ECO:0000256" key="1">
    <source>
        <dbReference type="SAM" id="Phobius"/>
    </source>
</evidence>
<dbReference type="Proteomes" id="UP000294562">
    <property type="component" value="Unassembled WGS sequence"/>
</dbReference>
<keyword evidence="1" id="KW-1133">Transmembrane helix</keyword>
<keyword evidence="3" id="KW-1185">Reference proteome</keyword>
<evidence type="ECO:0000313" key="2">
    <source>
        <dbReference type="EMBL" id="TDL91073.1"/>
    </source>
</evidence>
<gene>
    <name evidence="2" type="ORF">E2L05_02010</name>
</gene>
<keyword evidence="1" id="KW-0812">Transmembrane</keyword>
<proteinExistence type="predicted"/>
<organism evidence="2 3">
    <name type="scientific">Meridianimarinicoccus aquatilis</name>
    <dbReference type="NCBI Taxonomy" id="2552766"/>
    <lineage>
        <taxon>Bacteria</taxon>
        <taxon>Pseudomonadati</taxon>
        <taxon>Pseudomonadota</taxon>
        <taxon>Alphaproteobacteria</taxon>
        <taxon>Rhodobacterales</taxon>
        <taxon>Paracoccaceae</taxon>
        <taxon>Meridianimarinicoccus</taxon>
    </lineage>
</organism>
<dbReference type="RefSeq" id="WP_133341227.1">
    <property type="nucleotide sequence ID" value="NZ_SMZO01000003.1"/>
</dbReference>
<protein>
    <submittedName>
        <fullName evidence="2">Uncharacterized protein</fullName>
    </submittedName>
</protein>